<evidence type="ECO:0000256" key="3">
    <source>
        <dbReference type="ARBA" id="ARBA00023125"/>
    </source>
</evidence>
<evidence type="ECO:0000256" key="1">
    <source>
        <dbReference type="ARBA" id="ARBA00009437"/>
    </source>
</evidence>
<dbReference type="Pfam" id="PF03466">
    <property type="entry name" value="LysR_substrate"/>
    <property type="match status" value="1"/>
</dbReference>
<evidence type="ECO:0000259" key="5">
    <source>
        <dbReference type="PROSITE" id="PS50931"/>
    </source>
</evidence>
<evidence type="ECO:0000313" key="7">
    <source>
        <dbReference type="Proteomes" id="UP001589799"/>
    </source>
</evidence>
<comment type="similarity">
    <text evidence="1">Belongs to the LysR transcriptional regulatory family.</text>
</comment>
<dbReference type="Gene3D" id="3.40.190.10">
    <property type="entry name" value="Periplasmic binding protein-like II"/>
    <property type="match status" value="2"/>
</dbReference>
<dbReference type="PANTHER" id="PTHR30118:SF15">
    <property type="entry name" value="TRANSCRIPTIONAL REGULATORY PROTEIN"/>
    <property type="match status" value="1"/>
</dbReference>
<protein>
    <submittedName>
        <fullName evidence="6">LysR family transcriptional regulator</fullName>
    </submittedName>
</protein>
<comment type="caution">
    <text evidence="6">The sequence shown here is derived from an EMBL/GenBank/DDBJ whole genome shotgun (WGS) entry which is preliminary data.</text>
</comment>
<dbReference type="Pfam" id="PF00126">
    <property type="entry name" value="HTH_1"/>
    <property type="match status" value="1"/>
</dbReference>
<dbReference type="Gene3D" id="1.10.10.10">
    <property type="entry name" value="Winged helix-like DNA-binding domain superfamily/Winged helix DNA-binding domain"/>
    <property type="match status" value="1"/>
</dbReference>
<dbReference type="Proteomes" id="UP001589799">
    <property type="component" value="Unassembled WGS sequence"/>
</dbReference>
<dbReference type="InterPro" id="IPR037402">
    <property type="entry name" value="YidZ_PBP2"/>
</dbReference>
<keyword evidence="3" id="KW-0238">DNA-binding</keyword>
<dbReference type="InterPro" id="IPR005119">
    <property type="entry name" value="LysR_subst-bd"/>
</dbReference>
<sequence length="326" mass="35906">MLNEVDLSRADLNLLVIFEAVMRERNVGRAAARLNLTASAVSHGLGRLRRLLNDPLFLRTPKGVVPTDRAEELAVPIADILARIRGVVAMAEPFDPKTSTRRFIIGAPDGIAAVLARKVLEGIERAGPGVGIGLRQLMVGRSRLYDRVWDDLLQPLETREIDLAILPLKEVPARFAARVLYREDFVAVFREGHPFAAEPSLDHYCRLRHLLVSETADFFGFADDMLERLGRRREIAVTVPNFMIGLAVLAETDLIGAMPRHLAAIQCARFALVTAELPLPVEPWDICLVVPRSALMDAGTAWLYDAVFTSFRAAADADASASAPRD</sequence>
<reference evidence="6 7" key="1">
    <citation type="submission" date="2024-09" db="EMBL/GenBank/DDBJ databases">
        <authorList>
            <person name="Sun Q."/>
            <person name="Mori K."/>
        </authorList>
    </citation>
    <scope>NUCLEOTIDE SEQUENCE [LARGE SCALE GENOMIC DNA]</scope>
    <source>
        <strain evidence="6 7">KCTC 22789</strain>
    </source>
</reference>
<keyword evidence="2" id="KW-0805">Transcription regulation</keyword>
<dbReference type="SUPFAM" id="SSF53850">
    <property type="entry name" value="Periplasmic binding protein-like II"/>
    <property type="match status" value="1"/>
</dbReference>
<dbReference type="SUPFAM" id="SSF46785">
    <property type="entry name" value="Winged helix' DNA-binding domain"/>
    <property type="match status" value="1"/>
</dbReference>
<dbReference type="InterPro" id="IPR036390">
    <property type="entry name" value="WH_DNA-bd_sf"/>
</dbReference>
<keyword evidence="7" id="KW-1185">Reference proteome</keyword>
<dbReference type="InterPro" id="IPR050389">
    <property type="entry name" value="LysR-type_TF"/>
</dbReference>
<keyword evidence="4" id="KW-0804">Transcription</keyword>
<organism evidence="6 7">
    <name type="scientific">Paracoccus niistensis</name>
    <dbReference type="NCBI Taxonomy" id="632935"/>
    <lineage>
        <taxon>Bacteria</taxon>
        <taxon>Pseudomonadati</taxon>
        <taxon>Pseudomonadota</taxon>
        <taxon>Alphaproteobacteria</taxon>
        <taxon>Rhodobacterales</taxon>
        <taxon>Paracoccaceae</taxon>
        <taxon>Paracoccus</taxon>
    </lineage>
</organism>
<name>A0ABV6I5Y0_9RHOB</name>
<dbReference type="EMBL" id="JBHLWE010000038">
    <property type="protein sequence ID" value="MFC0341392.1"/>
    <property type="molecule type" value="Genomic_DNA"/>
</dbReference>
<dbReference type="RefSeq" id="WP_377699030.1">
    <property type="nucleotide sequence ID" value="NZ_JBHLWE010000038.1"/>
</dbReference>
<evidence type="ECO:0000256" key="2">
    <source>
        <dbReference type="ARBA" id="ARBA00023015"/>
    </source>
</evidence>
<dbReference type="PANTHER" id="PTHR30118">
    <property type="entry name" value="HTH-TYPE TRANSCRIPTIONAL REGULATOR LEUO-RELATED"/>
    <property type="match status" value="1"/>
</dbReference>
<accession>A0ABV6I5Y0</accession>
<feature type="domain" description="HTH lysR-type" evidence="5">
    <location>
        <begin position="11"/>
        <end position="67"/>
    </location>
</feature>
<evidence type="ECO:0000256" key="4">
    <source>
        <dbReference type="ARBA" id="ARBA00023163"/>
    </source>
</evidence>
<dbReference type="InterPro" id="IPR000847">
    <property type="entry name" value="LysR_HTH_N"/>
</dbReference>
<dbReference type="InterPro" id="IPR036388">
    <property type="entry name" value="WH-like_DNA-bd_sf"/>
</dbReference>
<dbReference type="CDD" id="cd08417">
    <property type="entry name" value="PBP2_Nitroaromatics_like"/>
    <property type="match status" value="1"/>
</dbReference>
<evidence type="ECO:0000313" key="6">
    <source>
        <dbReference type="EMBL" id="MFC0341392.1"/>
    </source>
</evidence>
<gene>
    <name evidence="6" type="ORF">ACFFII_11540</name>
</gene>
<proteinExistence type="inferred from homology"/>
<dbReference type="PROSITE" id="PS50931">
    <property type="entry name" value="HTH_LYSR"/>
    <property type="match status" value="1"/>
</dbReference>